<dbReference type="SUPFAM" id="SSF56219">
    <property type="entry name" value="DNase I-like"/>
    <property type="match status" value="1"/>
</dbReference>
<dbReference type="InterPro" id="IPR036691">
    <property type="entry name" value="Endo/exonu/phosph_ase_sf"/>
</dbReference>
<sequence length="436" mass="50069">MQVTKTISVEYLPLENTLTANTLKLSGSKIVLEEMLFHPADARIVRLKLERHPYLPFRLLKADMESQLSRFGQILDLGVTTVKGCFTGQGYATLNLSPSGDKDTQFEPLQRVILPTEDGHRMRQCPRNNAIDTVTALSKKWIVNKERKVPRPTVVQEVKQTTPSLEDQAKETVMEKESELMIETDEEPSAEPAKVKDIVMNEVEELDTPREKKTKRGNGLSYERYRGYPATKNQLTEFACRLRSICIDPSGRYVLAEVCSTDTMIEKINRLLPILSILNIYAPATGSARIKEQFFHSVLNDSTLHQYLHSELYSTVILEDFNYRCDVRTMDDIVRGPPPTWSSLLDLQYHDCFKDEKQTTFKRGDLRSIIDYIFCCNRLRFSINQTEQLYLSPEWTDHAMLSVTFNLTVESTKGPGAWKADPFLARRKKFRQQLAE</sequence>
<accession>A0A367KQD7</accession>
<gene>
    <name evidence="1" type="ORF">CU098_012712</name>
</gene>
<keyword evidence="2" id="KW-1185">Reference proteome</keyword>
<comment type="caution">
    <text evidence="1">The sequence shown here is derived from an EMBL/GenBank/DDBJ whole genome shotgun (WGS) entry which is preliminary data.</text>
</comment>
<protein>
    <recommendedName>
        <fullName evidence="3">Endonuclease/exonuclease/phosphatase domain-containing protein</fullName>
    </recommendedName>
</protein>
<dbReference type="AlphaFoldDB" id="A0A367KQD7"/>
<dbReference type="Proteomes" id="UP000253551">
    <property type="component" value="Unassembled WGS sequence"/>
</dbReference>
<evidence type="ECO:0000313" key="1">
    <source>
        <dbReference type="EMBL" id="RCI04406.1"/>
    </source>
</evidence>
<dbReference type="EMBL" id="PJQM01000691">
    <property type="protein sequence ID" value="RCI04406.1"/>
    <property type="molecule type" value="Genomic_DNA"/>
</dbReference>
<evidence type="ECO:0000313" key="2">
    <source>
        <dbReference type="Proteomes" id="UP000253551"/>
    </source>
</evidence>
<evidence type="ECO:0008006" key="3">
    <source>
        <dbReference type="Google" id="ProtNLM"/>
    </source>
</evidence>
<name>A0A367KQD7_RHIST</name>
<organism evidence="1 2">
    <name type="scientific">Rhizopus stolonifer</name>
    <name type="common">Rhizopus nigricans</name>
    <dbReference type="NCBI Taxonomy" id="4846"/>
    <lineage>
        <taxon>Eukaryota</taxon>
        <taxon>Fungi</taxon>
        <taxon>Fungi incertae sedis</taxon>
        <taxon>Mucoromycota</taxon>
        <taxon>Mucoromycotina</taxon>
        <taxon>Mucoromycetes</taxon>
        <taxon>Mucorales</taxon>
        <taxon>Mucorineae</taxon>
        <taxon>Rhizopodaceae</taxon>
        <taxon>Rhizopus</taxon>
    </lineage>
</organism>
<dbReference type="Gene3D" id="3.60.10.10">
    <property type="entry name" value="Endonuclease/exonuclease/phosphatase"/>
    <property type="match status" value="1"/>
</dbReference>
<reference evidence="1 2" key="1">
    <citation type="journal article" date="2018" name="G3 (Bethesda)">
        <title>Phylogenetic and Phylogenomic Definition of Rhizopus Species.</title>
        <authorList>
            <person name="Gryganskyi A.P."/>
            <person name="Golan J."/>
            <person name="Dolatabadi S."/>
            <person name="Mondo S."/>
            <person name="Robb S."/>
            <person name="Idnurm A."/>
            <person name="Muszewska A."/>
            <person name="Steczkiewicz K."/>
            <person name="Masonjones S."/>
            <person name="Liao H.L."/>
            <person name="Gajdeczka M.T."/>
            <person name="Anike F."/>
            <person name="Vuek A."/>
            <person name="Anishchenko I.M."/>
            <person name="Voigt K."/>
            <person name="de Hoog G.S."/>
            <person name="Smith M.E."/>
            <person name="Heitman J."/>
            <person name="Vilgalys R."/>
            <person name="Stajich J.E."/>
        </authorList>
    </citation>
    <scope>NUCLEOTIDE SEQUENCE [LARGE SCALE GENOMIC DNA]</scope>
    <source>
        <strain evidence="1 2">LSU 92-RS-03</strain>
    </source>
</reference>
<dbReference type="OrthoDB" id="2281144at2759"/>
<proteinExistence type="predicted"/>